<proteinExistence type="predicted"/>
<keyword evidence="1" id="KW-0175">Coiled coil</keyword>
<dbReference type="AlphaFoldDB" id="A0A2K8NR45"/>
<feature type="coiled-coil region" evidence="1">
    <location>
        <begin position="77"/>
        <end position="104"/>
    </location>
</feature>
<evidence type="ECO:0000256" key="2">
    <source>
        <dbReference type="SAM" id="MobiDB-lite"/>
    </source>
</evidence>
<dbReference type="EMBL" id="CP024962">
    <property type="protein sequence ID" value="ATZ16289.1"/>
    <property type="molecule type" value="Genomic_DNA"/>
</dbReference>
<evidence type="ECO:0000313" key="4">
    <source>
        <dbReference type="Proteomes" id="UP000232222"/>
    </source>
</evidence>
<feature type="region of interest" description="Disordered" evidence="2">
    <location>
        <begin position="1"/>
        <end position="37"/>
    </location>
</feature>
<sequence>MLDRKKLASENSIEIDNRGDKTRQKATKGSRINSPESITNVYDPNKVKTDLALKLVEKKTKIGIEINNILFNCKECRKNQMNKIEELENLRKIIQEKYDIKKQLYSGSPYIFDPSLELLKINQMIEEITNGFGFNLCEEHFKTDFQKLKNMEIEVQSLIQTINLIK</sequence>
<organism evidence="3 4">
    <name type="scientific">Entomoplasma freundtii</name>
    <dbReference type="NCBI Taxonomy" id="74700"/>
    <lineage>
        <taxon>Bacteria</taxon>
        <taxon>Bacillati</taxon>
        <taxon>Mycoplasmatota</taxon>
        <taxon>Mollicutes</taxon>
        <taxon>Entomoplasmatales</taxon>
        <taxon>Entomoplasmataceae</taxon>
        <taxon>Entomoplasma</taxon>
    </lineage>
</organism>
<gene>
    <name evidence="3" type="ORF">EFREU_v1c02630</name>
</gene>
<dbReference type="Proteomes" id="UP000232222">
    <property type="component" value="Chromosome"/>
</dbReference>
<accession>A0A2K8NR45</accession>
<evidence type="ECO:0000313" key="3">
    <source>
        <dbReference type="EMBL" id="ATZ16289.1"/>
    </source>
</evidence>
<dbReference type="KEGG" id="efr:EFREU_v1c02630"/>
<evidence type="ECO:0000256" key="1">
    <source>
        <dbReference type="SAM" id="Coils"/>
    </source>
</evidence>
<keyword evidence="4" id="KW-1185">Reference proteome</keyword>
<protein>
    <submittedName>
        <fullName evidence="3">Uncharacterized protein</fullName>
    </submittedName>
</protein>
<dbReference type="RefSeq" id="WP_100609240.1">
    <property type="nucleotide sequence ID" value="NZ_CP024962.1"/>
</dbReference>
<name>A0A2K8NR45_9MOLU</name>
<reference evidence="3 4" key="1">
    <citation type="submission" date="2017-11" db="EMBL/GenBank/DDBJ databases">
        <title>Genome sequence of Entomoplasma freundtii BARC 318 (ATCC 51999).</title>
        <authorList>
            <person name="Lo W.-S."/>
            <person name="Gasparich G.E."/>
            <person name="Kuo C.-H."/>
        </authorList>
    </citation>
    <scope>NUCLEOTIDE SEQUENCE [LARGE SCALE GENOMIC DNA]</scope>
    <source>
        <strain evidence="3 4">BARC 318</strain>
    </source>
</reference>